<evidence type="ECO:0000313" key="4">
    <source>
        <dbReference type="Proteomes" id="UP000750334"/>
    </source>
</evidence>
<dbReference type="InterPro" id="IPR046925">
    <property type="entry name" value="WD-like_fungi"/>
</dbReference>
<sequence>MYLLLLLFFYLTILNDFVSTNDIKPISYANILSNILNGDISTNNGVSALVNYTAVHPYGCTLNITFASLNNGQVVKDAVTLYEYALQGRKWGDALFFKHFILYNGQPHVYVDFPDLKYDLTKLLDGNETVRNIWIESSTDDQLKELYQKVELTTPVKNTLNTDDFIFYYGNHVRDHGNHLDLLS</sequence>
<feature type="signal peptide" evidence="1">
    <location>
        <begin position="1"/>
        <end position="20"/>
    </location>
</feature>
<evidence type="ECO:0000256" key="1">
    <source>
        <dbReference type="SAM" id="SignalP"/>
    </source>
</evidence>
<feature type="chain" id="PRO_5040452328" description="WD-like domain-containing protein" evidence="1">
    <location>
        <begin position="21"/>
        <end position="184"/>
    </location>
</feature>
<keyword evidence="4" id="KW-1185">Reference proteome</keyword>
<evidence type="ECO:0000313" key="3">
    <source>
        <dbReference type="EMBL" id="KAG0670017.1"/>
    </source>
</evidence>
<dbReference type="Pfam" id="PF20493">
    <property type="entry name" value="WD-like_fungi"/>
    <property type="match status" value="1"/>
</dbReference>
<gene>
    <name evidence="3" type="ORF">C6P45_002962</name>
</gene>
<organism evidence="3 4">
    <name type="scientific">Maudiozyma exigua</name>
    <name type="common">Yeast</name>
    <name type="synonym">Kazachstania exigua</name>
    <dbReference type="NCBI Taxonomy" id="34358"/>
    <lineage>
        <taxon>Eukaryota</taxon>
        <taxon>Fungi</taxon>
        <taxon>Dikarya</taxon>
        <taxon>Ascomycota</taxon>
        <taxon>Saccharomycotina</taxon>
        <taxon>Saccharomycetes</taxon>
        <taxon>Saccharomycetales</taxon>
        <taxon>Saccharomycetaceae</taxon>
        <taxon>Maudiozyma</taxon>
    </lineage>
</organism>
<feature type="domain" description="WD-like" evidence="2">
    <location>
        <begin position="66"/>
        <end position="156"/>
    </location>
</feature>
<name>A0A9P7BC16_MAUEX</name>
<reference evidence="3 4" key="1">
    <citation type="submission" date="2020-11" db="EMBL/GenBank/DDBJ databases">
        <title>Kefir isolates.</title>
        <authorList>
            <person name="Marcisauskas S."/>
            <person name="Kim Y."/>
            <person name="Blasche S."/>
        </authorList>
    </citation>
    <scope>NUCLEOTIDE SEQUENCE [LARGE SCALE GENOMIC DNA]</scope>
    <source>
        <strain evidence="3 4">OG2</strain>
    </source>
</reference>
<accession>A0A9P7BC16</accession>
<dbReference type="Proteomes" id="UP000750334">
    <property type="component" value="Unassembled WGS sequence"/>
</dbReference>
<protein>
    <recommendedName>
        <fullName evidence="2">WD-like domain-containing protein</fullName>
    </recommendedName>
</protein>
<dbReference type="OrthoDB" id="4061197at2759"/>
<evidence type="ECO:0000259" key="2">
    <source>
        <dbReference type="Pfam" id="PF20493"/>
    </source>
</evidence>
<keyword evidence="1" id="KW-0732">Signal</keyword>
<comment type="caution">
    <text evidence="3">The sequence shown here is derived from an EMBL/GenBank/DDBJ whole genome shotgun (WGS) entry which is preliminary data.</text>
</comment>
<dbReference type="EMBL" id="PUHR01000029">
    <property type="protein sequence ID" value="KAG0670017.1"/>
    <property type="molecule type" value="Genomic_DNA"/>
</dbReference>
<dbReference type="AlphaFoldDB" id="A0A9P7BC16"/>
<proteinExistence type="predicted"/>